<proteinExistence type="predicted"/>
<accession>D9QGH2</accession>
<keyword evidence="1" id="KW-0560">Oxidoreductase</keyword>
<dbReference type="GO" id="GO:0016491">
    <property type="term" value="F:oxidoreductase activity"/>
    <property type="evidence" value="ECO:0007669"/>
    <property type="project" value="UniProtKB-KW"/>
</dbReference>
<keyword evidence="4" id="KW-1185">Reference proteome</keyword>
<sequence>MADISCDIVVVGAGVLGLCVAGELASRGRDVRVIDPGEPNASSVAAGMIAPAAEILLDRPGGDVATVFREAAALWPDLAAYRGILLDPTPAEWAGEDRQAAAALLADHGFETVWEAGRLHLPSDVRLEPAQALAALARSIGTPILPQRLLRMARTAAGWRLQVEDGAIEADAVVLANGTAGPVLGLPDAVVEILARVSPIAGQIGRVARPLTDRVVRGDGSYVVPGAGGNTLIGATMVEGERHPVPDRAASQTLVRAAEALLGRAIGDAVDWRVGVRGASPDGLPMAGPTREPAIHVALAPRRNGWLLGPMVAKVVADGIEGRPRDRYAAAFDPLRFSSQAG</sequence>
<dbReference type="Proteomes" id="UP000002696">
    <property type="component" value="Chromosome"/>
</dbReference>
<dbReference type="AlphaFoldDB" id="D9QGH2"/>
<name>D9QGH2_BRESC</name>
<dbReference type="InterPro" id="IPR036188">
    <property type="entry name" value="FAD/NAD-bd_sf"/>
</dbReference>
<organism evidence="3 4">
    <name type="scientific">Brevundimonas subvibrioides (strain ATCC 15264 / DSM 4735 / LMG 14903 / NBRC 16000 / CB 81)</name>
    <name type="common">Caulobacter subvibrioides</name>
    <dbReference type="NCBI Taxonomy" id="633149"/>
    <lineage>
        <taxon>Bacteria</taxon>
        <taxon>Pseudomonadati</taxon>
        <taxon>Pseudomonadota</taxon>
        <taxon>Alphaproteobacteria</taxon>
        <taxon>Caulobacterales</taxon>
        <taxon>Caulobacteraceae</taxon>
        <taxon>Brevundimonas</taxon>
    </lineage>
</organism>
<evidence type="ECO:0000313" key="4">
    <source>
        <dbReference type="Proteomes" id="UP000002696"/>
    </source>
</evidence>
<dbReference type="SUPFAM" id="SSF51905">
    <property type="entry name" value="FAD/NAD(P)-binding domain"/>
    <property type="match status" value="1"/>
</dbReference>
<dbReference type="eggNOG" id="COG0665">
    <property type="taxonomic scope" value="Bacteria"/>
</dbReference>
<dbReference type="Gene3D" id="3.30.9.10">
    <property type="entry name" value="D-Amino Acid Oxidase, subunit A, domain 2"/>
    <property type="match status" value="1"/>
</dbReference>
<dbReference type="Gene3D" id="3.50.50.60">
    <property type="entry name" value="FAD/NAD(P)-binding domain"/>
    <property type="match status" value="1"/>
</dbReference>
<dbReference type="GO" id="GO:0005737">
    <property type="term" value="C:cytoplasm"/>
    <property type="evidence" value="ECO:0007669"/>
    <property type="project" value="TreeGrafter"/>
</dbReference>
<dbReference type="PANTHER" id="PTHR13847">
    <property type="entry name" value="SARCOSINE DEHYDROGENASE-RELATED"/>
    <property type="match status" value="1"/>
</dbReference>
<protein>
    <submittedName>
        <fullName evidence="3">FAD dependent oxidoreductase</fullName>
    </submittedName>
</protein>
<evidence type="ECO:0000256" key="1">
    <source>
        <dbReference type="ARBA" id="ARBA00023002"/>
    </source>
</evidence>
<dbReference type="SUPFAM" id="SSF54373">
    <property type="entry name" value="FAD-linked reductases, C-terminal domain"/>
    <property type="match status" value="1"/>
</dbReference>
<reference evidence="4" key="1">
    <citation type="journal article" date="2011" name="J. Bacteriol.">
        <title>Genome sequences of eight morphologically diverse alphaproteobacteria.</title>
        <authorList>
            <consortium name="US DOE Joint Genome Institute"/>
            <person name="Brown P.J."/>
            <person name="Kysela D.T."/>
            <person name="Buechlein A."/>
            <person name="Hemmerich C."/>
            <person name="Brun Y.V."/>
        </authorList>
    </citation>
    <scope>NUCLEOTIDE SEQUENCE [LARGE SCALE GENOMIC DNA]</scope>
    <source>
        <strain evidence="4">ATCC 15264 / DSM 4735 / LMG 14903 / NBRC 16000 / CB 81</strain>
    </source>
</reference>
<gene>
    <name evidence="3" type="ordered locus">Bresu_1477</name>
</gene>
<dbReference type="Pfam" id="PF01266">
    <property type="entry name" value="DAO"/>
    <property type="match status" value="1"/>
</dbReference>
<dbReference type="InterPro" id="IPR006076">
    <property type="entry name" value="FAD-dep_OxRdtase"/>
</dbReference>
<evidence type="ECO:0000259" key="2">
    <source>
        <dbReference type="Pfam" id="PF01266"/>
    </source>
</evidence>
<evidence type="ECO:0000313" key="3">
    <source>
        <dbReference type="EMBL" id="ADL00788.1"/>
    </source>
</evidence>
<dbReference type="STRING" id="633149.Bresu_1477"/>
<dbReference type="HOGENOM" id="CLU_007884_4_5_5"/>
<dbReference type="KEGG" id="bsb:Bresu_1477"/>
<feature type="domain" description="FAD dependent oxidoreductase" evidence="2">
    <location>
        <begin position="7"/>
        <end position="318"/>
    </location>
</feature>
<dbReference type="PANTHER" id="PTHR13847:SF289">
    <property type="entry name" value="GLYCINE OXIDASE"/>
    <property type="match status" value="1"/>
</dbReference>
<dbReference type="RefSeq" id="WP_013268891.1">
    <property type="nucleotide sequence ID" value="NC_014375.1"/>
</dbReference>
<dbReference type="EMBL" id="CP002102">
    <property type="protein sequence ID" value="ADL00788.1"/>
    <property type="molecule type" value="Genomic_DNA"/>
</dbReference>
<dbReference type="InParanoid" id="D9QGH2"/>